<evidence type="ECO:0000256" key="8">
    <source>
        <dbReference type="ARBA" id="ARBA00023136"/>
    </source>
</evidence>
<evidence type="ECO:0000256" key="5">
    <source>
        <dbReference type="ARBA" id="ARBA00022519"/>
    </source>
</evidence>
<dbReference type="AlphaFoldDB" id="A0A918RIP9"/>
<sequence>MLIPHTRTRAIRLRGFTLLELMITVALVGVVTTIAVPSFGTLITNTRISTKASALHTALYQARTHAITHHEIVTVCAAADASMTECEPNRHANMNWRYGWILYADANGNNRLDSSDQLIRTYDGDDGVRVTFNQRGRLRFFADGHARSAGFYVCSANSEKEAYIRLLHTGRARTSRKLNKKQRSRCLSSS</sequence>
<evidence type="ECO:0000256" key="7">
    <source>
        <dbReference type="ARBA" id="ARBA00022989"/>
    </source>
</evidence>
<dbReference type="Pfam" id="PF07963">
    <property type="entry name" value="N_methyl"/>
    <property type="match status" value="1"/>
</dbReference>
<evidence type="ECO:0000256" key="6">
    <source>
        <dbReference type="ARBA" id="ARBA00022692"/>
    </source>
</evidence>
<dbReference type="EMBL" id="BMXA01000001">
    <property type="protein sequence ID" value="GGZ99570.1"/>
    <property type="molecule type" value="Genomic_DNA"/>
</dbReference>
<evidence type="ECO:0000313" key="13">
    <source>
        <dbReference type="EMBL" id="GGZ99570.1"/>
    </source>
</evidence>
<keyword evidence="6 11" id="KW-0812">Transmembrane</keyword>
<evidence type="ECO:0000256" key="1">
    <source>
        <dbReference type="ARBA" id="ARBA00004377"/>
    </source>
</evidence>
<evidence type="ECO:0000256" key="4">
    <source>
        <dbReference type="ARBA" id="ARBA00022481"/>
    </source>
</evidence>
<reference evidence="13" key="1">
    <citation type="journal article" date="2014" name="Int. J. Syst. Evol. Microbiol.">
        <title>Complete genome sequence of Corynebacterium casei LMG S-19264T (=DSM 44701T), isolated from a smear-ripened cheese.</title>
        <authorList>
            <consortium name="US DOE Joint Genome Institute (JGI-PGF)"/>
            <person name="Walter F."/>
            <person name="Albersmeier A."/>
            <person name="Kalinowski J."/>
            <person name="Ruckert C."/>
        </authorList>
    </citation>
    <scope>NUCLEOTIDE SEQUENCE</scope>
    <source>
        <strain evidence="13">KCTC 12711</strain>
    </source>
</reference>
<gene>
    <name evidence="13" type="ORF">GCM10008090_05230</name>
</gene>
<dbReference type="Gene3D" id="3.55.40.10">
    <property type="entry name" value="minor pseudopilin epsh domain"/>
    <property type="match status" value="1"/>
</dbReference>
<protein>
    <recommendedName>
        <fullName evidence="2">Type II secretion system protein H</fullName>
    </recommendedName>
    <alternativeName>
        <fullName evidence="10">General secretion pathway protein H</fullName>
    </alternativeName>
</protein>
<comment type="similarity">
    <text evidence="9">Belongs to the GSP H family.</text>
</comment>
<dbReference type="NCBIfam" id="TIGR02532">
    <property type="entry name" value="IV_pilin_GFxxxE"/>
    <property type="match status" value="1"/>
</dbReference>
<evidence type="ECO:0000313" key="14">
    <source>
        <dbReference type="Proteomes" id="UP000614811"/>
    </source>
</evidence>
<evidence type="ECO:0000259" key="12">
    <source>
        <dbReference type="Pfam" id="PF12019"/>
    </source>
</evidence>
<dbReference type="Proteomes" id="UP000614811">
    <property type="component" value="Unassembled WGS sequence"/>
</dbReference>
<feature type="domain" description="General secretion pathway GspH" evidence="12">
    <location>
        <begin position="52"/>
        <end position="170"/>
    </location>
</feature>
<accession>A0A918RIP9</accession>
<dbReference type="GO" id="GO:0015627">
    <property type="term" value="C:type II protein secretion system complex"/>
    <property type="evidence" value="ECO:0007669"/>
    <property type="project" value="InterPro"/>
</dbReference>
<proteinExistence type="inferred from homology"/>
<keyword evidence="14" id="KW-1185">Reference proteome</keyword>
<organism evidence="13 14">
    <name type="scientific">Arenicella chitinivorans</name>
    <dbReference type="NCBI Taxonomy" id="1329800"/>
    <lineage>
        <taxon>Bacteria</taxon>
        <taxon>Pseudomonadati</taxon>
        <taxon>Pseudomonadota</taxon>
        <taxon>Gammaproteobacteria</taxon>
        <taxon>Arenicellales</taxon>
        <taxon>Arenicellaceae</taxon>
        <taxon>Arenicella</taxon>
    </lineage>
</organism>
<keyword evidence="5" id="KW-0997">Cell inner membrane</keyword>
<dbReference type="Pfam" id="PF12019">
    <property type="entry name" value="GspH"/>
    <property type="match status" value="1"/>
</dbReference>
<evidence type="ECO:0000256" key="11">
    <source>
        <dbReference type="SAM" id="Phobius"/>
    </source>
</evidence>
<dbReference type="InterPro" id="IPR022346">
    <property type="entry name" value="T2SS_GspH"/>
</dbReference>
<feature type="transmembrane region" description="Helical" evidence="11">
    <location>
        <begin position="21"/>
        <end position="43"/>
    </location>
</feature>
<comment type="subcellular location">
    <subcellularLocation>
        <location evidence="1">Cell inner membrane</location>
        <topology evidence="1">Single-pass membrane protein</topology>
    </subcellularLocation>
</comment>
<dbReference type="PROSITE" id="PS00409">
    <property type="entry name" value="PROKAR_NTER_METHYL"/>
    <property type="match status" value="1"/>
</dbReference>
<dbReference type="GO" id="GO:0005886">
    <property type="term" value="C:plasma membrane"/>
    <property type="evidence" value="ECO:0007669"/>
    <property type="project" value="UniProtKB-SubCell"/>
</dbReference>
<evidence type="ECO:0000256" key="2">
    <source>
        <dbReference type="ARBA" id="ARBA00021549"/>
    </source>
</evidence>
<name>A0A918RIP9_9GAMM</name>
<dbReference type="InterPro" id="IPR045584">
    <property type="entry name" value="Pilin-like"/>
</dbReference>
<evidence type="ECO:0000256" key="3">
    <source>
        <dbReference type="ARBA" id="ARBA00022475"/>
    </source>
</evidence>
<evidence type="ECO:0000256" key="10">
    <source>
        <dbReference type="ARBA" id="ARBA00030775"/>
    </source>
</evidence>
<keyword evidence="3" id="KW-1003">Cell membrane</keyword>
<keyword evidence="8 11" id="KW-0472">Membrane</keyword>
<keyword evidence="7 11" id="KW-1133">Transmembrane helix</keyword>
<evidence type="ECO:0000256" key="9">
    <source>
        <dbReference type="ARBA" id="ARBA00025772"/>
    </source>
</evidence>
<dbReference type="RefSeq" id="WP_189398921.1">
    <property type="nucleotide sequence ID" value="NZ_BMXA01000001.1"/>
</dbReference>
<keyword evidence="4" id="KW-0488">Methylation</keyword>
<comment type="caution">
    <text evidence="13">The sequence shown here is derived from an EMBL/GenBank/DDBJ whole genome shotgun (WGS) entry which is preliminary data.</text>
</comment>
<reference evidence="13" key="2">
    <citation type="submission" date="2020-09" db="EMBL/GenBank/DDBJ databases">
        <authorList>
            <person name="Sun Q."/>
            <person name="Kim S."/>
        </authorList>
    </citation>
    <scope>NUCLEOTIDE SEQUENCE</scope>
    <source>
        <strain evidence="13">KCTC 12711</strain>
    </source>
</reference>
<dbReference type="SUPFAM" id="SSF54523">
    <property type="entry name" value="Pili subunits"/>
    <property type="match status" value="1"/>
</dbReference>
<dbReference type="InterPro" id="IPR012902">
    <property type="entry name" value="N_methyl_site"/>
</dbReference>
<dbReference type="GO" id="GO:0015628">
    <property type="term" value="P:protein secretion by the type II secretion system"/>
    <property type="evidence" value="ECO:0007669"/>
    <property type="project" value="InterPro"/>
</dbReference>